<gene>
    <name evidence="2" type="ORF">GCM10011517_10560</name>
</gene>
<keyword evidence="1" id="KW-0812">Transmembrane</keyword>
<comment type="caution">
    <text evidence="2">The sequence shown here is derived from an EMBL/GenBank/DDBJ whole genome shotgun (WGS) entry which is preliminary data.</text>
</comment>
<evidence type="ECO:0000313" key="3">
    <source>
        <dbReference type="Proteomes" id="UP000606730"/>
    </source>
</evidence>
<evidence type="ECO:0008006" key="4">
    <source>
        <dbReference type="Google" id="ProtNLM"/>
    </source>
</evidence>
<sequence>MIFYAATFIGAVYGAFLAKRRGGKGLDMLQYAAGFGILFAIIGLFITLGINRFG</sequence>
<reference evidence="2" key="1">
    <citation type="journal article" date="2014" name="Int. J. Syst. Evol. Microbiol.">
        <title>Complete genome sequence of Corynebacterium casei LMG S-19264T (=DSM 44701T), isolated from a smear-ripened cheese.</title>
        <authorList>
            <consortium name="US DOE Joint Genome Institute (JGI-PGF)"/>
            <person name="Walter F."/>
            <person name="Albersmeier A."/>
            <person name="Kalinowski J."/>
            <person name="Ruckert C."/>
        </authorList>
    </citation>
    <scope>NUCLEOTIDE SEQUENCE</scope>
    <source>
        <strain evidence="2">CGMCC 1.16012</strain>
    </source>
</reference>
<proteinExistence type="predicted"/>
<dbReference type="RefSeq" id="WP_095596096.1">
    <property type="nucleotide sequence ID" value="NZ_BMKN01000001.1"/>
</dbReference>
<evidence type="ECO:0000256" key="1">
    <source>
        <dbReference type="SAM" id="Phobius"/>
    </source>
</evidence>
<evidence type="ECO:0000313" key="2">
    <source>
        <dbReference type="EMBL" id="GGE44857.1"/>
    </source>
</evidence>
<organism evidence="2 3">
    <name type="scientific">Actibacterium pelagium</name>
    <dbReference type="NCBI Taxonomy" id="2029103"/>
    <lineage>
        <taxon>Bacteria</taxon>
        <taxon>Pseudomonadati</taxon>
        <taxon>Pseudomonadota</taxon>
        <taxon>Alphaproteobacteria</taxon>
        <taxon>Rhodobacterales</taxon>
        <taxon>Roseobacteraceae</taxon>
        <taxon>Actibacterium</taxon>
    </lineage>
</organism>
<dbReference type="AlphaFoldDB" id="A0A917AE77"/>
<reference evidence="2" key="2">
    <citation type="submission" date="2020-09" db="EMBL/GenBank/DDBJ databases">
        <authorList>
            <person name="Sun Q."/>
            <person name="Zhou Y."/>
        </authorList>
    </citation>
    <scope>NUCLEOTIDE SEQUENCE</scope>
    <source>
        <strain evidence="2">CGMCC 1.16012</strain>
    </source>
</reference>
<feature type="transmembrane region" description="Helical" evidence="1">
    <location>
        <begin position="30"/>
        <end position="50"/>
    </location>
</feature>
<keyword evidence="3" id="KW-1185">Reference proteome</keyword>
<dbReference type="Proteomes" id="UP000606730">
    <property type="component" value="Unassembled WGS sequence"/>
</dbReference>
<dbReference type="EMBL" id="BMKN01000001">
    <property type="protein sequence ID" value="GGE44857.1"/>
    <property type="molecule type" value="Genomic_DNA"/>
</dbReference>
<keyword evidence="1" id="KW-0472">Membrane</keyword>
<name>A0A917AE77_9RHOB</name>
<keyword evidence="1" id="KW-1133">Transmembrane helix</keyword>
<protein>
    <recommendedName>
        <fullName evidence="4">Apolipoprotein acyltransferase</fullName>
    </recommendedName>
</protein>
<accession>A0A917AE77</accession>